<evidence type="ECO:0000259" key="18">
    <source>
        <dbReference type="Pfam" id="PF02706"/>
    </source>
</evidence>
<dbReference type="PANTHER" id="PTHR32309">
    <property type="entry name" value="TYROSINE-PROTEIN KINASE"/>
    <property type="match status" value="1"/>
</dbReference>
<keyword evidence="13 17" id="KW-1133">Transmembrane helix</keyword>
<keyword evidence="12" id="KW-0067">ATP-binding</keyword>
<dbReference type="Pfam" id="PF13614">
    <property type="entry name" value="AAA_31"/>
    <property type="match status" value="1"/>
</dbReference>
<dbReference type="EC" id="2.7.10.2" evidence="5"/>
<evidence type="ECO:0000256" key="8">
    <source>
        <dbReference type="ARBA" id="ARBA00022679"/>
    </source>
</evidence>
<keyword evidence="21" id="KW-1185">Reference proteome</keyword>
<feature type="domain" description="Polysaccharide chain length determinant N-terminal" evidence="18">
    <location>
        <begin position="5"/>
        <end position="103"/>
    </location>
</feature>
<comment type="subcellular location">
    <subcellularLocation>
        <location evidence="1">Cell inner membrane</location>
        <topology evidence="1">Multi-pass membrane protein</topology>
    </subcellularLocation>
</comment>
<evidence type="ECO:0000313" key="20">
    <source>
        <dbReference type="EMBL" id="BCZ49033.1"/>
    </source>
</evidence>
<sequence length="458" mass="51635">MEETTLDLRDLFKIIKRRKWIVICITLLSIFCGLIISFIPQNIVPVEKKKELYKSTASIVIGTFPDLESDNIKDITILNQQIVQTYGTVASSRTVAEKTVEELNLDMKTDEFMRKIKVISNPGAQVITIHYADKEDGNQQTILNSYIKNFIKEAQNIYPTGKLKILDEPSEVEKIAEDDYLKLIGTPTQAQTNVQTNTQEKSKNKKLILAISLILGLMVGFGVAFVVEYIDNSLKKKEEAEEILKSTTLTIIPKDKPKEKENINEAFRTLRTNLQLKEDKIFTVTSTSKEDGKTMVSVNLAKTFAEAGFKTLIIDGNGRNPRINEAFNLQITKGISEILYEENTSLINESNSVLLNTDVKNLNILSWGNEKLNPADLLSKSNLEELLKELKNKFDYIVIDTTSMVNYCDAQIFSKVSDGTLIVSTEGKTDKNETVRMKELIDISGINVIGIVWREGNF</sequence>
<reference evidence="21" key="1">
    <citation type="submission" date="2021-07" db="EMBL/GenBank/DDBJ databases">
        <title>Complete genome sequencing of a Clostridium isolate.</title>
        <authorList>
            <person name="Ueki A."/>
            <person name="Tonouchi A."/>
        </authorList>
    </citation>
    <scope>NUCLEOTIDE SEQUENCE [LARGE SCALE GENOMIC DNA]</scope>
    <source>
        <strain evidence="21">C5S11</strain>
    </source>
</reference>
<feature type="transmembrane region" description="Helical" evidence="17">
    <location>
        <begin position="207"/>
        <end position="227"/>
    </location>
</feature>
<feature type="transmembrane region" description="Helical" evidence="17">
    <location>
        <begin position="20"/>
        <end position="39"/>
    </location>
</feature>
<keyword evidence="7" id="KW-0997">Cell inner membrane</keyword>
<feature type="domain" description="AAA" evidence="19">
    <location>
        <begin position="292"/>
        <end position="423"/>
    </location>
</feature>
<keyword evidence="6" id="KW-1003">Cell membrane</keyword>
<evidence type="ECO:0000256" key="14">
    <source>
        <dbReference type="ARBA" id="ARBA00023136"/>
    </source>
</evidence>
<evidence type="ECO:0000256" key="4">
    <source>
        <dbReference type="ARBA" id="ARBA00008883"/>
    </source>
</evidence>
<evidence type="ECO:0000256" key="9">
    <source>
        <dbReference type="ARBA" id="ARBA00022692"/>
    </source>
</evidence>
<evidence type="ECO:0000256" key="10">
    <source>
        <dbReference type="ARBA" id="ARBA00022741"/>
    </source>
</evidence>
<comment type="similarity">
    <text evidence="2">Belongs to the CpsC/CapA family.</text>
</comment>
<proteinExistence type="inferred from homology"/>
<evidence type="ECO:0000256" key="12">
    <source>
        <dbReference type="ARBA" id="ARBA00022840"/>
    </source>
</evidence>
<protein>
    <recommendedName>
        <fullName evidence="5">non-specific protein-tyrosine kinase</fullName>
        <ecNumber evidence="5">2.7.10.2</ecNumber>
    </recommendedName>
</protein>
<keyword evidence="15" id="KW-0829">Tyrosine-protein kinase</keyword>
<evidence type="ECO:0000256" key="2">
    <source>
        <dbReference type="ARBA" id="ARBA00006683"/>
    </source>
</evidence>
<comment type="catalytic activity">
    <reaction evidence="16">
        <text>L-tyrosyl-[protein] + ATP = O-phospho-L-tyrosyl-[protein] + ADP + H(+)</text>
        <dbReference type="Rhea" id="RHEA:10596"/>
        <dbReference type="Rhea" id="RHEA-COMP:10136"/>
        <dbReference type="Rhea" id="RHEA-COMP:20101"/>
        <dbReference type="ChEBI" id="CHEBI:15378"/>
        <dbReference type="ChEBI" id="CHEBI:30616"/>
        <dbReference type="ChEBI" id="CHEBI:46858"/>
        <dbReference type="ChEBI" id="CHEBI:61978"/>
        <dbReference type="ChEBI" id="CHEBI:456216"/>
        <dbReference type="EC" id="2.7.10.2"/>
    </reaction>
</comment>
<dbReference type="RefSeq" id="WP_224035246.1">
    <property type="nucleotide sequence ID" value="NZ_AP024849.1"/>
</dbReference>
<dbReference type="Proteomes" id="UP000824633">
    <property type="component" value="Chromosome"/>
</dbReference>
<dbReference type="InterPro" id="IPR005702">
    <property type="entry name" value="Wzc-like_C"/>
</dbReference>
<evidence type="ECO:0000256" key="16">
    <source>
        <dbReference type="ARBA" id="ARBA00051245"/>
    </source>
</evidence>
<organism evidence="20 21">
    <name type="scientific">Clostridium gelidum</name>
    <dbReference type="NCBI Taxonomy" id="704125"/>
    <lineage>
        <taxon>Bacteria</taxon>
        <taxon>Bacillati</taxon>
        <taxon>Bacillota</taxon>
        <taxon>Clostridia</taxon>
        <taxon>Eubacteriales</taxon>
        <taxon>Clostridiaceae</taxon>
        <taxon>Clostridium</taxon>
    </lineage>
</organism>
<evidence type="ECO:0000256" key="5">
    <source>
        <dbReference type="ARBA" id="ARBA00011903"/>
    </source>
</evidence>
<evidence type="ECO:0000256" key="6">
    <source>
        <dbReference type="ARBA" id="ARBA00022475"/>
    </source>
</evidence>
<dbReference type="InterPro" id="IPR050445">
    <property type="entry name" value="Bact_polysacc_biosynth/exp"/>
</dbReference>
<dbReference type="CDD" id="cd05387">
    <property type="entry name" value="BY-kinase"/>
    <property type="match status" value="1"/>
</dbReference>
<keyword evidence="14 17" id="KW-0472">Membrane</keyword>
<dbReference type="EMBL" id="AP024849">
    <property type="protein sequence ID" value="BCZ49033.1"/>
    <property type="molecule type" value="Genomic_DNA"/>
</dbReference>
<evidence type="ECO:0000313" key="21">
    <source>
        <dbReference type="Proteomes" id="UP000824633"/>
    </source>
</evidence>
<evidence type="ECO:0000256" key="7">
    <source>
        <dbReference type="ARBA" id="ARBA00022519"/>
    </source>
</evidence>
<evidence type="ECO:0000259" key="19">
    <source>
        <dbReference type="Pfam" id="PF13614"/>
    </source>
</evidence>
<dbReference type="Pfam" id="PF02706">
    <property type="entry name" value="Wzz"/>
    <property type="match status" value="1"/>
</dbReference>
<evidence type="ECO:0000256" key="15">
    <source>
        <dbReference type="ARBA" id="ARBA00023137"/>
    </source>
</evidence>
<dbReference type="InterPro" id="IPR027417">
    <property type="entry name" value="P-loop_NTPase"/>
</dbReference>
<evidence type="ECO:0000256" key="17">
    <source>
        <dbReference type="SAM" id="Phobius"/>
    </source>
</evidence>
<dbReference type="InterPro" id="IPR003856">
    <property type="entry name" value="LPS_length_determ_N"/>
</dbReference>
<dbReference type="InterPro" id="IPR025669">
    <property type="entry name" value="AAA_dom"/>
</dbReference>
<evidence type="ECO:0000256" key="13">
    <source>
        <dbReference type="ARBA" id="ARBA00022989"/>
    </source>
</evidence>
<gene>
    <name evidence="20" type="ORF">psyc5s11_51000</name>
</gene>
<comment type="similarity">
    <text evidence="3">Belongs to the CpsD/CapB family.</text>
</comment>
<accession>A0ABN6J5I7</accession>
<name>A0ABN6J5I7_9CLOT</name>
<evidence type="ECO:0000256" key="11">
    <source>
        <dbReference type="ARBA" id="ARBA00022777"/>
    </source>
</evidence>
<keyword evidence="9 17" id="KW-0812">Transmembrane</keyword>
<keyword evidence="8" id="KW-0808">Transferase</keyword>
<comment type="similarity">
    <text evidence="4">Belongs to the etk/wzc family.</text>
</comment>
<evidence type="ECO:0000256" key="1">
    <source>
        <dbReference type="ARBA" id="ARBA00004429"/>
    </source>
</evidence>
<dbReference type="SUPFAM" id="SSF52540">
    <property type="entry name" value="P-loop containing nucleoside triphosphate hydrolases"/>
    <property type="match status" value="1"/>
</dbReference>
<dbReference type="Gene3D" id="3.40.50.300">
    <property type="entry name" value="P-loop containing nucleotide triphosphate hydrolases"/>
    <property type="match status" value="1"/>
</dbReference>
<keyword evidence="10" id="KW-0547">Nucleotide-binding</keyword>
<dbReference type="NCBIfam" id="TIGR01007">
    <property type="entry name" value="eps_fam"/>
    <property type="match status" value="1"/>
</dbReference>
<dbReference type="PANTHER" id="PTHR32309:SF13">
    <property type="entry name" value="FERRIC ENTEROBACTIN TRANSPORT PROTEIN FEPE"/>
    <property type="match status" value="1"/>
</dbReference>
<evidence type="ECO:0000256" key="3">
    <source>
        <dbReference type="ARBA" id="ARBA00007316"/>
    </source>
</evidence>
<keyword evidence="11" id="KW-0418">Kinase</keyword>